<protein>
    <recommendedName>
        <fullName evidence="3">BRCT domain-containing protein</fullName>
    </recommendedName>
</protein>
<evidence type="ECO:0000256" key="1">
    <source>
        <dbReference type="ARBA" id="ARBA00022737"/>
    </source>
</evidence>
<feature type="region of interest" description="Disordered" evidence="2">
    <location>
        <begin position="431"/>
        <end position="481"/>
    </location>
</feature>
<reference evidence="4" key="2">
    <citation type="submission" date="2020-11" db="EMBL/GenBank/DDBJ databases">
        <authorList>
            <person name="Cecchin M."/>
            <person name="Marcolungo L."/>
            <person name="Rossato M."/>
            <person name="Girolomoni L."/>
            <person name="Cosentino E."/>
            <person name="Cuine S."/>
            <person name="Li-Beisson Y."/>
            <person name="Delledonne M."/>
            <person name="Ballottari M."/>
        </authorList>
    </citation>
    <scope>NUCLEOTIDE SEQUENCE</scope>
    <source>
        <strain evidence="4">211/11P</strain>
        <tissue evidence="4">Whole cell</tissue>
    </source>
</reference>
<dbReference type="Pfam" id="PF00533">
    <property type="entry name" value="BRCT"/>
    <property type="match status" value="1"/>
</dbReference>
<keyword evidence="5" id="KW-1185">Reference proteome</keyword>
<keyword evidence="1" id="KW-0677">Repeat</keyword>
<dbReference type="PANTHER" id="PTHR13561:SF20">
    <property type="entry name" value="DNA TOPOISOMERASE 2-BINDING PROTEIN 1"/>
    <property type="match status" value="1"/>
</dbReference>
<dbReference type="InterPro" id="IPR001357">
    <property type="entry name" value="BRCT_dom"/>
</dbReference>
<dbReference type="GO" id="GO:0033314">
    <property type="term" value="P:mitotic DNA replication checkpoint signaling"/>
    <property type="evidence" value="ECO:0007669"/>
    <property type="project" value="TreeGrafter"/>
</dbReference>
<dbReference type="SUPFAM" id="SSF52113">
    <property type="entry name" value="BRCT domain"/>
    <property type="match status" value="1"/>
</dbReference>
<dbReference type="CDD" id="cd00027">
    <property type="entry name" value="BRCT"/>
    <property type="match status" value="1"/>
</dbReference>
<evidence type="ECO:0000259" key="3">
    <source>
        <dbReference type="PROSITE" id="PS50172"/>
    </source>
</evidence>
<evidence type="ECO:0000313" key="5">
    <source>
        <dbReference type="Proteomes" id="UP001055712"/>
    </source>
</evidence>
<evidence type="ECO:0000256" key="2">
    <source>
        <dbReference type="SAM" id="MobiDB-lite"/>
    </source>
</evidence>
<feature type="domain" description="BRCT" evidence="3">
    <location>
        <begin position="1"/>
        <end position="85"/>
    </location>
</feature>
<dbReference type="EMBL" id="SIDB01000007">
    <property type="protein sequence ID" value="KAI3430653.1"/>
    <property type="molecule type" value="Genomic_DNA"/>
</dbReference>
<feature type="compositionally biased region" description="Low complexity" evidence="2">
    <location>
        <begin position="359"/>
        <end position="371"/>
    </location>
</feature>
<dbReference type="GO" id="GO:0006270">
    <property type="term" value="P:DNA replication initiation"/>
    <property type="evidence" value="ECO:0007669"/>
    <property type="project" value="TreeGrafter"/>
</dbReference>
<gene>
    <name evidence="4" type="ORF">D9Q98_005245</name>
</gene>
<sequence length="669" mass="69990">MEVTVSGVPKARRGALRAIVEALHGVYSGELSVGRTAAVVVEGAVDWAAPKLAAAAEHGIPIVSYEWLLDSQANGYLLHFGPYALSAQDGRRSSAASSSALQRGGEQSAATGAAAAPAPAWQLVEGAGNLTAHAATPASAERLRAAVHPLPADLPGMLHGDSSPERSPAGMSHSDSNVQHQQALAPDFAALALHEQLPSPVSPTQRHQASPAAACLHEGCSLLLPLLPDVPEAAAACESSKQLQAASHGPLQLDCETGAGGQGSGSPFSQQFPAVDQPGGQHPPGAEAPPAAGLGTQSRQDVAATPAVVSAGTDSDGKVARILSRMTHVTLARGSCLPRWQRPPSPDSCEGLKRDRGGSRSSSPLGSLRGRGSAEHPGSSRRGSFHVKEIGGHTERDVGSTGKIATEQPSPLSVAATGTRCMFQPVVGDEEAQQLDEHAQERQVREQQGQKEEEQGSLPASTLIRLGPQLSHPPSGSTYEEMAARHGGTSFTAEQRRGVTFHDSATALLPGGKDLLFVAGDATHAARMLYDSVGGTWIHALVLLQAIYRLGDTVWMQHRYLLTADDVQERPEWALALQGHPALEPGEVLLSSGTYHSPMHLIVGQGWLVFTTSSLARLGTGRRHRRVAGQPRALDGEEAGQYTCRRGFDATTCTLVPLRRALEGLTVAV</sequence>
<proteinExistence type="predicted"/>
<feature type="region of interest" description="Disordered" evidence="2">
    <location>
        <begin position="336"/>
        <end position="416"/>
    </location>
</feature>
<feature type="region of interest" description="Disordered" evidence="2">
    <location>
        <begin position="253"/>
        <end position="304"/>
    </location>
</feature>
<feature type="region of interest" description="Disordered" evidence="2">
    <location>
        <begin position="151"/>
        <end position="176"/>
    </location>
</feature>
<dbReference type="GO" id="GO:0007095">
    <property type="term" value="P:mitotic G2 DNA damage checkpoint signaling"/>
    <property type="evidence" value="ECO:0007669"/>
    <property type="project" value="TreeGrafter"/>
</dbReference>
<feature type="compositionally biased region" description="Basic and acidic residues" evidence="2">
    <location>
        <begin position="435"/>
        <end position="454"/>
    </location>
</feature>
<feature type="compositionally biased region" description="Basic and acidic residues" evidence="2">
    <location>
        <begin position="386"/>
        <end position="398"/>
    </location>
</feature>
<dbReference type="OrthoDB" id="10662842at2759"/>
<dbReference type="InterPro" id="IPR036420">
    <property type="entry name" value="BRCT_dom_sf"/>
</dbReference>
<dbReference type="AlphaFoldDB" id="A0A9D4TP34"/>
<accession>A0A9D4TP34</accession>
<evidence type="ECO:0000313" key="4">
    <source>
        <dbReference type="EMBL" id="KAI3430653.1"/>
    </source>
</evidence>
<dbReference type="PROSITE" id="PS50172">
    <property type="entry name" value="BRCT"/>
    <property type="match status" value="1"/>
</dbReference>
<feature type="compositionally biased region" description="Low complexity" evidence="2">
    <location>
        <begin position="265"/>
        <end position="295"/>
    </location>
</feature>
<dbReference type="Gene3D" id="3.40.50.10190">
    <property type="entry name" value="BRCT domain"/>
    <property type="match status" value="1"/>
</dbReference>
<organism evidence="4 5">
    <name type="scientific">Chlorella vulgaris</name>
    <name type="common">Green alga</name>
    <dbReference type="NCBI Taxonomy" id="3077"/>
    <lineage>
        <taxon>Eukaryota</taxon>
        <taxon>Viridiplantae</taxon>
        <taxon>Chlorophyta</taxon>
        <taxon>core chlorophytes</taxon>
        <taxon>Trebouxiophyceae</taxon>
        <taxon>Chlorellales</taxon>
        <taxon>Chlorellaceae</taxon>
        <taxon>Chlorella clade</taxon>
        <taxon>Chlorella</taxon>
    </lineage>
</organism>
<reference evidence="4" key="1">
    <citation type="journal article" date="2019" name="Plant J.">
        <title>Chlorella vulgaris genome assembly and annotation reveals the molecular basis for metabolic acclimation to high light conditions.</title>
        <authorList>
            <person name="Cecchin M."/>
            <person name="Marcolungo L."/>
            <person name="Rossato M."/>
            <person name="Girolomoni L."/>
            <person name="Cosentino E."/>
            <person name="Cuine S."/>
            <person name="Li-Beisson Y."/>
            <person name="Delledonne M."/>
            <person name="Ballottari M."/>
        </authorList>
    </citation>
    <scope>NUCLEOTIDE SEQUENCE</scope>
    <source>
        <strain evidence="4">211/11P</strain>
    </source>
</reference>
<name>A0A9D4TP34_CHLVU</name>
<comment type="caution">
    <text evidence="4">The sequence shown here is derived from an EMBL/GenBank/DDBJ whole genome shotgun (WGS) entry which is preliminary data.</text>
</comment>
<dbReference type="PANTHER" id="PTHR13561">
    <property type="entry name" value="DNA REPLICATION REGULATOR DPB11-RELATED"/>
    <property type="match status" value="1"/>
</dbReference>
<dbReference type="Proteomes" id="UP001055712">
    <property type="component" value="Unassembled WGS sequence"/>
</dbReference>